<evidence type="ECO:0000313" key="5">
    <source>
        <dbReference type="Proteomes" id="UP000514533"/>
    </source>
</evidence>
<evidence type="ECO:0000313" key="2">
    <source>
        <dbReference type="EMBL" id="EFH5894737.1"/>
    </source>
</evidence>
<dbReference type="InterPro" id="IPR007985">
    <property type="entry name" value="Hemolysn_expr_modulating_HHA"/>
</dbReference>
<dbReference type="SUPFAM" id="SSF68989">
    <property type="entry name" value="Hemolysin expression modulating protein HHA"/>
    <property type="match status" value="1"/>
</dbReference>
<geneLocation type="plasmid" evidence="5">
    <name>prhb01-c20_2</name>
</geneLocation>
<dbReference type="EMBL" id="CP055982">
    <property type="protein sequence ID" value="QMS41629.1"/>
    <property type="molecule type" value="Genomic_DNA"/>
</dbReference>
<keyword evidence="3" id="KW-0614">Plasmid</keyword>
<dbReference type="InterPro" id="IPR036666">
    <property type="entry name" value="HHA_sf"/>
</dbReference>
<proteinExistence type="inferred from homology"/>
<dbReference type="RefSeq" id="WP_001041139.1">
    <property type="nucleotide sequence ID" value="NZ_BLDZ01000155.1"/>
</dbReference>
<geneLocation type="plasmid" evidence="4">
    <name>pRHB01-C20_2</name>
</geneLocation>
<protein>
    <submittedName>
        <fullName evidence="2">Hemolysin expression modulator Hha</fullName>
    </submittedName>
</protein>
<gene>
    <name evidence="2" type="primary">hha</name>
    <name evidence="2" type="ORF">GOP25_21325</name>
    <name evidence="4" type="ORF">HVV39_27105</name>
    <name evidence="3" type="ORF">HVW43_27525</name>
</gene>
<evidence type="ECO:0000313" key="3">
    <source>
        <dbReference type="EMBL" id="QMO44041.1"/>
    </source>
</evidence>
<name>A0A162R0R6_ECOLX</name>
<organism evidence="2 7">
    <name type="scientific">Escherichia coli</name>
    <dbReference type="NCBI Taxonomy" id="562"/>
    <lineage>
        <taxon>Bacteria</taxon>
        <taxon>Pseudomonadati</taxon>
        <taxon>Pseudomonadota</taxon>
        <taxon>Gammaproteobacteria</taxon>
        <taxon>Enterobacterales</taxon>
        <taxon>Enterobacteriaceae</taxon>
        <taxon>Escherichia</taxon>
    </lineage>
</organism>
<accession>A0A162R0R6</accession>
<comment type="similarity">
    <text evidence="1">Belongs to the Hha/YmoA/Cnu family.</text>
</comment>
<sequence>MNKQDYLYKLRRCKNITTLDKVIERNRYLMSDKEFIEFLSAADHRYAEIKMGKLYDKIPKPVWSLV</sequence>
<reference evidence="2 7" key="1">
    <citation type="submission" date="2019-12" db="EMBL/GenBank/DDBJ databases">
        <authorList>
            <consortium name="GenomeTrakr network: Whole genome sequencing for foodborne pathogen traceback"/>
        </authorList>
    </citation>
    <scope>NUCLEOTIDE SEQUENCE [LARGE SCALE GENOMIC DNA]</scope>
    <source>
        <strain evidence="2 7">PSU-2243</strain>
    </source>
</reference>
<dbReference type="EMBL" id="CP057909">
    <property type="protein sequence ID" value="QMO44041.1"/>
    <property type="molecule type" value="Genomic_DNA"/>
</dbReference>
<evidence type="ECO:0000313" key="7">
    <source>
        <dbReference type="Proteomes" id="UP000531813"/>
    </source>
</evidence>
<evidence type="ECO:0000313" key="6">
    <source>
        <dbReference type="Proteomes" id="UP000514754"/>
    </source>
</evidence>
<dbReference type="AlphaFoldDB" id="A0A162R0R6"/>
<dbReference type="Pfam" id="PF05321">
    <property type="entry name" value="HHA"/>
    <property type="match status" value="1"/>
</dbReference>
<evidence type="ECO:0000256" key="1">
    <source>
        <dbReference type="ARBA" id="ARBA00010526"/>
    </source>
</evidence>
<evidence type="ECO:0000313" key="4">
    <source>
        <dbReference type="EMBL" id="QMS41629.1"/>
    </source>
</evidence>
<dbReference type="Proteomes" id="UP000531813">
    <property type="component" value="Unassembled WGS sequence"/>
</dbReference>
<dbReference type="NCBIfam" id="NF008191">
    <property type="entry name" value="PRK10945.1"/>
    <property type="match status" value="1"/>
</dbReference>
<dbReference type="Proteomes" id="UP000514754">
    <property type="component" value="Plasmid pRHB10-C12_4"/>
</dbReference>
<dbReference type="Gene3D" id="1.20.1280.40">
    <property type="entry name" value="HHA"/>
    <property type="match status" value="1"/>
</dbReference>
<reference evidence="5 6" key="2">
    <citation type="submission" date="2020-06" db="EMBL/GenBank/DDBJ databases">
        <title>REHAB project genomes.</title>
        <authorList>
            <person name="Shaw L.P."/>
        </authorList>
    </citation>
    <scope>NUCLEOTIDE SEQUENCE [LARGE SCALE GENOMIC DNA]</scope>
    <source>
        <strain evidence="4 5">RHB01-C20</strain>
        <strain evidence="3 6">RHB10-C12</strain>
        <plasmid evidence="4">pRHB01-C20_2</plasmid>
        <plasmid evidence="5">prhb01-c20_2</plasmid>
        <plasmid evidence="6">prhb10-c12_4</plasmid>
        <plasmid evidence="3">pRHB10-C12_4</plasmid>
    </source>
</reference>
<dbReference type="EMBL" id="AASWIS010000030">
    <property type="protein sequence ID" value="EFH5894737.1"/>
    <property type="molecule type" value="Genomic_DNA"/>
</dbReference>
<geneLocation type="plasmid" evidence="6">
    <name>prhb10-c12_4</name>
</geneLocation>
<dbReference type="Proteomes" id="UP000514533">
    <property type="component" value="Plasmid pRHB01-C20_2"/>
</dbReference>
<geneLocation type="plasmid" evidence="3">
    <name>pRHB10-C12_4</name>
</geneLocation>